<accession>A0ABU8HHA4</accession>
<proteinExistence type="predicted"/>
<organism evidence="1 2">
    <name type="scientific">Bacillus spongiae</name>
    <dbReference type="NCBI Taxonomy" id="2683610"/>
    <lineage>
        <taxon>Bacteria</taxon>
        <taxon>Bacillati</taxon>
        <taxon>Bacillota</taxon>
        <taxon>Bacilli</taxon>
        <taxon>Bacillales</taxon>
        <taxon>Bacillaceae</taxon>
        <taxon>Bacillus</taxon>
    </lineage>
</organism>
<dbReference type="RefSeq" id="WP_336588192.1">
    <property type="nucleotide sequence ID" value="NZ_JBBAXC010000015.1"/>
</dbReference>
<dbReference type="SUPFAM" id="SSF48452">
    <property type="entry name" value="TPR-like"/>
    <property type="match status" value="1"/>
</dbReference>
<dbReference type="InterPro" id="IPR011990">
    <property type="entry name" value="TPR-like_helical_dom_sf"/>
</dbReference>
<dbReference type="Proteomes" id="UP001312865">
    <property type="component" value="Unassembled WGS sequence"/>
</dbReference>
<evidence type="ECO:0008006" key="3">
    <source>
        <dbReference type="Google" id="ProtNLM"/>
    </source>
</evidence>
<reference evidence="1 2" key="1">
    <citation type="journal article" date="2018" name="J. Microbiol.">
        <title>Bacillus spongiae sp. nov., isolated from sponge of Jeju Island.</title>
        <authorList>
            <person name="Lee G.E."/>
            <person name="Im W.T."/>
            <person name="Park J.S."/>
        </authorList>
    </citation>
    <scope>NUCLEOTIDE SEQUENCE [LARGE SCALE GENOMIC DNA]</scope>
    <source>
        <strain evidence="1 2">135PIL107-10</strain>
    </source>
</reference>
<dbReference type="EMBL" id="JBBAXC010000015">
    <property type="protein sequence ID" value="MEI5908745.1"/>
    <property type="molecule type" value="Genomic_DNA"/>
</dbReference>
<evidence type="ECO:0000313" key="2">
    <source>
        <dbReference type="Proteomes" id="UP001312865"/>
    </source>
</evidence>
<name>A0ABU8HHA4_9BACI</name>
<dbReference type="Gene3D" id="1.25.40.10">
    <property type="entry name" value="Tetratricopeptide repeat domain"/>
    <property type="match status" value="1"/>
</dbReference>
<protein>
    <recommendedName>
        <fullName evidence="3">Tetratricopeptide repeat protein</fullName>
    </recommendedName>
</protein>
<evidence type="ECO:0000313" key="1">
    <source>
        <dbReference type="EMBL" id="MEI5908745.1"/>
    </source>
</evidence>
<comment type="caution">
    <text evidence="1">The sequence shown here is derived from an EMBL/GenBank/DDBJ whole genome shotgun (WGS) entry which is preliminary data.</text>
</comment>
<keyword evidence="2" id="KW-1185">Reference proteome</keyword>
<gene>
    <name evidence="1" type="ORF">WAK64_16990</name>
</gene>
<sequence length="94" mass="10734">MIETISKSSFYTRMKQNKAKKLSSNGKYEEAAKELEKIPNKDPDDLNGLGGLYFQIKEYETALVYFKKYLETGIDVENAYVNLGCAYGCLDEKE</sequence>